<keyword evidence="1" id="KW-0472">Membrane</keyword>
<name>K9W1K9_9CYAN</name>
<dbReference type="InterPro" id="IPR021499">
    <property type="entry name" value="DUF3153"/>
</dbReference>
<gene>
    <name evidence="2" type="ORF">Cri9333_2840</name>
</gene>
<keyword evidence="1" id="KW-1133">Transmembrane helix</keyword>
<accession>K9W1K9</accession>
<dbReference type="RefSeq" id="WP_015203793.1">
    <property type="nucleotide sequence ID" value="NC_019753.1"/>
</dbReference>
<protein>
    <recommendedName>
        <fullName evidence="4">DUF3153 domain-containing protein</fullName>
    </recommendedName>
</protein>
<feature type="transmembrane region" description="Helical" evidence="1">
    <location>
        <begin position="236"/>
        <end position="261"/>
    </location>
</feature>
<organism evidence="2 3">
    <name type="scientific">Crinalium epipsammum PCC 9333</name>
    <dbReference type="NCBI Taxonomy" id="1173022"/>
    <lineage>
        <taxon>Bacteria</taxon>
        <taxon>Bacillati</taxon>
        <taxon>Cyanobacteriota</taxon>
        <taxon>Cyanophyceae</taxon>
        <taxon>Gomontiellales</taxon>
        <taxon>Gomontiellaceae</taxon>
        <taxon>Crinalium</taxon>
    </lineage>
</organism>
<dbReference type="STRING" id="1173022.Cri9333_2840"/>
<sequence length="283" mass="31438">MKPTVLATRKSKVNFMGVISSAFGRLRVIWMMVLAALLLSGCVKYDAGINVENLHNGEIVQHIKLGEQLTSFSKSTVQEYLDSIERRARRLEGKTKRLSKDEMVVNIPFNTGAELESKFNEFFNPSVKKGNKSQTVETVDLPQLESKFRLKQSNLLLFVRNKLIYDVDLRSLGVLSSNGSVIVSPGSLFDLEFSLNTSAKVKSIEKSPNAITPVISDEGHKLVWTLKPGELNHIEAVFWLPSPIGIGALVIALLVVVGFYIKYNTLPGMDMGAVKTQAWQKVQ</sequence>
<evidence type="ECO:0000256" key="1">
    <source>
        <dbReference type="SAM" id="Phobius"/>
    </source>
</evidence>
<dbReference type="HOGENOM" id="CLU_088265_0_0_3"/>
<dbReference type="AlphaFoldDB" id="K9W1K9"/>
<dbReference type="Proteomes" id="UP000010472">
    <property type="component" value="Chromosome"/>
</dbReference>
<reference evidence="2 3" key="1">
    <citation type="submission" date="2012-06" db="EMBL/GenBank/DDBJ databases">
        <title>Finished chromosome of genome of Crinalium epipsammum PCC 9333.</title>
        <authorList>
            <consortium name="US DOE Joint Genome Institute"/>
            <person name="Gugger M."/>
            <person name="Coursin T."/>
            <person name="Rippka R."/>
            <person name="Tandeau De Marsac N."/>
            <person name="Huntemann M."/>
            <person name="Wei C.-L."/>
            <person name="Han J."/>
            <person name="Detter J.C."/>
            <person name="Han C."/>
            <person name="Tapia R."/>
            <person name="Davenport K."/>
            <person name="Daligault H."/>
            <person name="Erkkila T."/>
            <person name="Gu W."/>
            <person name="Munk A.C.C."/>
            <person name="Teshima H."/>
            <person name="Xu Y."/>
            <person name="Chain P."/>
            <person name="Chen A."/>
            <person name="Krypides N."/>
            <person name="Mavromatis K."/>
            <person name="Markowitz V."/>
            <person name="Szeto E."/>
            <person name="Ivanova N."/>
            <person name="Mikhailova N."/>
            <person name="Ovchinnikova G."/>
            <person name="Pagani I."/>
            <person name="Pati A."/>
            <person name="Goodwin L."/>
            <person name="Peters L."/>
            <person name="Pitluck S."/>
            <person name="Woyke T."/>
            <person name="Kerfeld C."/>
        </authorList>
    </citation>
    <scope>NUCLEOTIDE SEQUENCE [LARGE SCALE GENOMIC DNA]</scope>
    <source>
        <strain evidence="2 3">PCC 9333</strain>
    </source>
</reference>
<dbReference type="EMBL" id="CP003620">
    <property type="protein sequence ID" value="AFZ13684.1"/>
    <property type="molecule type" value="Genomic_DNA"/>
</dbReference>
<keyword evidence="3" id="KW-1185">Reference proteome</keyword>
<dbReference type="PATRIC" id="fig|1173022.3.peg.3079"/>
<proteinExistence type="predicted"/>
<evidence type="ECO:0000313" key="2">
    <source>
        <dbReference type="EMBL" id="AFZ13684.1"/>
    </source>
</evidence>
<dbReference type="Pfam" id="PF11353">
    <property type="entry name" value="DUF3153"/>
    <property type="match status" value="1"/>
</dbReference>
<evidence type="ECO:0008006" key="4">
    <source>
        <dbReference type="Google" id="ProtNLM"/>
    </source>
</evidence>
<dbReference type="eggNOG" id="ENOG502ZBK0">
    <property type="taxonomic scope" value="Bacteria"/>
</dbReference>
<dbReference type="KEGG" id="cep:Cri9333_2840"/>
<keyword evidence="1" id="KW-0812">Transmembrane</keyword>
<evidence type="ECO:0000313" key="3">
    <source>
        <dbReference type="Proteomes" id="UP000010472"/>
    </source>
</evidence>